<dbReference type="Proteomes" id="UP000233524">
    <property type="component" value="Unassembled WGS sequence"/>
</dbReference>
<feature type="region of interest" description="Disordered" evidence="1">
    <location>
        <begin position="171"/>
        <end position="196"/>
    </location>
</feature>
<feature type="non-terminal residue" evidence="2">
    <location>
        <position position="1"/>
    </location>
</feature>
<reference evidence="2 3" key="1">
    <citation type="journal article" date="2017" name="G3 (Bethesda)">
        <title>First Draft Genome Sequence of the Pathogenic Fungus Lomentospora prolificans (Formerly Scedosporium prolificans).</title>
        <authorList>
            <person name="Luo R."/>
            <person name="Zimin A."/>
            <person name="Workman R."/>
            <person name="Fan Y."/>
            <person name="Pertea G."/>
            <person name="Grossman N."/>
            <person name="Wear M.P."/>
            <person name="Jia B."/>
            <person name="Miller H."/>
            <person name="Casadevall A."/>
            <person name="Timp W."/>
            <person name="Zhang S.X."/>
            <person name="Salzberg S.L."/>
        </authorList>
    </citation>
    <scope>NUCLEOTIDE SEQUENCE [LARGE SCALE GENOMIC DNA]</scope>
    <source>
        <strain evidence="2 3">JHH-5317</strain>
    </source>
</reference>
<feature type="region of interest" description="Disordered" evidence="1">
    <location>
        <begin position="128"/>
        <end position="148"/>
    </location>
</feature>
<accession>A0A2N3N7N7</accession>
<dbReference type="EMBL" id="NLAX01000696">
    <property type="protein sequence ID" value="PKS08438.1"/>
    <property type="molecule type" value="Genomic_DNA"/>
</dbReference>
<comment type="caution">
    <text evidence="2">The sequence shown here is derived from an EMBL/GenBank/DDBJ whole genome shotgun (WGS) entry which is preliminary data.</text>
</comment>
<evidence type="ECO:0000256" key="1">
    <source>
        <dbReference type="SAM" id="MobiDB-lite"/>
    </source>
</evidence>
<dbReference type="VEuPathDB" id="FungiDB:jhhlp_005149"/>
<evidence type="ECO:0000313" key="3">
    <source>
        <dbReference type="Proteomes" id="UP000233524"/>
    </source>
</evidence>
<organism evidence="2 3">
    <name type="scientific">Lomentospora prolificans</name>
    <dbReference type="NCBI Taxonomy" id="41688"/>
    <lineage>
        <taxon>Eukaryota</taxon>
        <taxon>Fungi</taxon>
        <taxon>Dikarya</taxon>
        <taxon>Ascomycota</taxon>
        <taxon>Pezizomycotina</taxon>
        <taxon>Sordariomycetes</taxon>
        <taxon>Hypocreomycetidae</taxon>
        <taxon>Microascales</taxon>
        <taxon>Microascaceae</taxon>
        <taxon>Lomentospora</taxon>
    </lineage>
</organism>
<dbReference type="InParanoid" id="A0A2N3N7N7"/>
<dbReference type="STRING" id="41688.A0A2N3N7N7"/>
<proteinExistence type="predicted"/>
<protein>
    <submittedName>
        <fullName evidence="2">Uncharacterized protein</fullName>
    </submittedName>
</protein>
<dbReference type="OrthoDB" id="2013972at2759"/>
<gene>
    <name evidence="2" type="ORF">jhhlp_005149</name>
</gene>
<evidence type="ECO:0000313" key="2">
    <source>
        <dbReference type="EMBL" id="PKS08438.1"/>
    </source>
</evidence>
<keyword evidence="3" id="KW-1185">Reference proteome</keyword>
<sequence>YFESFDAAPGYDSDDGTVTEKSALAQWGKLFVEGGKKIGRTFTMVDDGTQRKGMEEAGYVEIEERNFKVPMGKWPKDPKLKQLGIYAYAAVAADIEGYVLYMANLQGWTKEEVAVYAAHLRREMNNPALTGEKEGDSPPGPCSPALNKKVNEKNQKAGWLAADNAASAWKGPPIKSYRRKMPPPQESPRFSPREIPAMTETPREFHRVVKSSSAVSFEQWSQFLSGKSFPVR</sequence>
<name>A0A2N3N7N7_9PEZI</name>
<dbReference type="AlphaFoldDB" id="A0A2N3N7N7"/>